<name>A0A6J4VGZ3_9BACT</name>
<gene>
    <name evidence="2" type="ORF">AVDCRST_MAG19-3614</name>
</gene>
<protein>
    <submittedName>
        <fullName evidence="2">Uncharacterized protein</fullName>
    </submittedName>
</protein>
<feature type="region of interest" description="Disordered" evidence="1">
    <location>
        <begin position="1"/>
        <end position="63"/>
    </location>
</feature>
<dbReference type="AlphaFoldDB" id="A0A6J4VGZ3"/>
<accession>A0A6J4VGZ3</accession>
<evidence type="ECO:0000313" key="2">
    <source>
        <dbReference type="EMBL" id="CAA9578214.1"/>
    </source>
</evidence>
<evidence type="ECO:0000256" key="1">
    <source>
        <dbReference type="SAM" id="MobiDB-lite"/>
    </source>
</evidence>
<feature type="compositionally biased region" description="Low complexity" evidence="1">
    <location>
        <begin position="17"/>
        <end position="28"/>
    </location>
</feature>
<reference evidence="2" key="1">
    <citation type="submission" date="2020-02" db="EMBL/GenBank/DDBJ databases">
        <authorList>
            <person name="Meier V. D."/>
        </authorList>
    </citation>
    <scope>NUCLEOTIDE SEQUENCE</scope>
    <source>
        <strain evidence="2">AVDCRST_MAG19</strain>
    </source>
</reference>
<proteinExistence type="predicted"/>
<sequence>MTDRDEPSDVAGEGVLDAGAVTDETGATAGAGDGTDTGAVADSGFTGLASGNADGESDAAEEL</sequence>
<dbReference type="EMBL" id="CADCWL010000202">
    <property type="protein sequence ID" value="CAA9578214.1"/>
    <property type="molecule type" value="Genomic_DNA"/>
</dbReference>
<organism evidence="2">
    <name type="scientific">uncultured Thermomicrobiales bacterium</name>
    <dbReference type="NCBI Taxonomy" id="1645740"/>
    <lineage>
        <taxon>Bacteria</taxon>
        <taxon>Pseudomonadati</taxon>
        <taxon>Thermomicrobiota</taxon>
        <taxon>Thermomicrobia</taxon>
        <taxon>Thermomicrobiales</taxon>
        <taxon>environmental samples</taxon>
    </lineage>
</organism>